<evidence type="ECO:0000259" key="2">
    <source>
        <dbReference type="PROSITE" id="PS52015"/>
    </source>
</evidence>
<protein>
    <recommendedName>
        <fullName evidence="2">TonB C-terminal domain-containing protein</fullName>
    </recommendedName>
</protein>
<organism evidence="3 4">
    <name type="scientific">Novosphingobium umbonatum</name>
    <dbReference type="NCBI Taxonomy" id="1908524"/>
    <lineage>
        <taxon>Bacteria</taxon>
        <taxon>Pseudomonadati</taxon>
        <taxon>Pseudomonadota</taxon>
        <taxon>Alphaproteobacteria</taxon>
        <taxon>Sphingomonadales</taxon>
        <taxon>Sphingomonadaceae</taxon>
        <taxon>Novosphingobium</taxon>
    </lineage>
</organism>
<sequence>MRASSALLSFLGSCAYVGTAWAQAPSAPSTQDLQSRFNAATDAWAANDCATALPIFAGLAQDGRFRPGSLPYAAIAVRRGDCMVKTGDFDQGETQLLAGLPRLRAAGADFAQEVGQAEGQLAALAIRRWDHDAALVHLHAALATQTGAARLGNLARLAQVTSFDGGRTALDAIDEALNILSKEPDVGKPVLAPWYNLLGRVLLNQGQAKEAMAALRKAYDMTGGEKATMSLSDTFIRADLAQAAMLARDRDQAYRYMAQTGAGRLPKSPFSTARFIHPPACGVESGLEPDDVAVVEFTIADDGTVSRAQPVYGNGSYAKAATFARAVQGWRWKAEDAANIPAFFRYAARVELRCTRSEGGGGMSPMEPLRQRFAQWALPLIEPYQPRPLVKTDWLTLAESAQKAGDGPAELGARVLLALSDLRRTADVLASIDRAQELAGGAAIPAEARHAALVILTAARPHPANRDKSDVDRVNDPAMLALAADGPLANDALAEDTALLLGTPRRPKSAETDQALTNLRKVAEDQRLGEHHPLRQFAQLRLANDIARKGDLAQAQSYFASTGLTQEQCALIGPKPALTSSGGGSSFPLEALRYGFEGWVQIEFDITAKGRAVDSRALVSYPPFIFTKSATVSADNVQYQSSYRPSGGQACAANLEMVRFTIPGNTNTVSTVKPKTPPKSS</sequence>
<dbReference type="SUPFAM" id="SSF74653">
    <property type="entry name" value="TolA/TonB C-terminal domain"/>
    <property type="match status" value="1"/>
</dbReference>
<feature type="chain" id="PRO_5018779102" description="TonB C-terminal domain-containing protein" evidence="1">
    <location>
        <begin position="23"/>
        <end position="681"/>
    </location>
</feature>
<dbReference type="OrthoDB" id="7490440at2"/>
<dbReference type="RefSeq" id="WP_127709738.1">
    <property type="nucleotide sequence ID" value="NZ_SACO01000008.1"/>
</dbReference>
<reference evidence="3 4" key="1">
    <citation type="submission" date="2019-01" db="EMBL/GenBank/DDBJ databases">
        <authorList>
            <person name="Chen W.-M."/>
        </authorList>
    </citation>
    <scope>NUCLEOTIDE SEQUENCE [LARGE SCALE GENOMIC DNA]</scope>
    <source>
        <strain evidence="3 4">FSY-9</strain>
    </source>
</reference>
<evidence type="ECO:0000256" key="1">
    <source>
        <dbReference type="SAM" id="SignalP"/>
    </source>
</evidence>
<dbReference type="InterPro" id="IPR011990">
    <property type="entry name" value="TPR-like_helical_dom_sf"/>
</dbReference>
<keyword evidence="1" id="KW-0732">Signal</keyword>
<dbReference type="GO" id="GO:0055085">
    <property type="term" value="P:transmembrane transport"/>
    <property type="evidence" value="ECO:0007669"/>
    <property type="project" value="InterPro"/>
</dbReference>
<dbReference type="Gene3D" id="3.30.2420.10">
    <property type="entry name" value="TonB"/>
    <property type="match status" value="1"/>
</dbReference>
<comment type="caution">
    <text evidence="3">The sequence shown here is derived from an EMBL/GenBank/DDBJ whole genome shotgun (WGS) entry which is preliminary data.</text>
</comment>
<dbReference type="Proteomes" id="UP000282837">
    <property type="component" value="Unassembled WGS sequence"/>
</dbReference>
<evidence type="ECO:0000313" key="3">
    <source>
        <dbReference type="EMBL" id="RVU04477.1"/>
    </source>
</evidence>
<dbReference type="Gene3D" id="1.25.40.10">
    <property type="entry name" value="Tetratricopeptide repeat domain"/>
    <property type="match status" value="1"/>
</dbReference>
<evidence type="ECO:0000313" key="4">
    <source>
        <dbReference type="Proteomes" id="UP000282837"/>
    </source>
</evidence>
<accession>A0A3S2Y677</accession>
<name>A0A3S2Y677_9SPHN</name>
<gene>
    <name evidence="3" type="ORF">EOE18_11835</name>
</gene>
<feature type="signal peptide" evidence="1">
    <location>
        <begin position="1"/>
        <end position="22"/>
    </location>
</feature>
<keyword evidence="4" id="KW-1185">Reference proteome</keyword>
<feature type="domain" description="TonB C-terminal" evidence="2">
    <location>
        <begin position="572"/>
        <end position="669"/>
    </location>
</feature>
<dbReference type="SUPFAM" id="SSF48452">
    <property type="entry name" value="TPR-like"/>
    <property type="match status" value="1"/>
</dbReference>
<dbReference type="InterPro" id="IPR037682">
    <property type="entry name" value="TonB_C"/>
</dbReference>
<dbReference type="PROSITE" id="PS52015">
    <property type="entry name" value="TONB_CTD"/>
    <property type="match status" value="1"/>
</dbReference>
<dbReference type="AlphaFoldDB" id="A0A3S2Y677"/>
<proteinExistence type="predicted"/>
<dbReference type="EMBL" id="SACO01000008">
    <property type="protein sequence ID" value="RVU04477.1"/>
    <property type="molecule type" value="Genomic_DNA"/>
</dbReference>